<comment type="caution">
    <text evidence="2">The sequence shown here is derived from an EMBL/GenBank/DDBJ whole genome shotgun (WGS) entry which is preliminary data.</text>
</comment>
<dbReference type="Proteomes" id="UP000032233">
    <property type="component" value="Unassembled WGS sequence"/>
</dbReference>
<sequence>MNTPTNTATHIHTVVQKRSMITIIPVSTALMITTILRILQKFMSITIKN</sequence>
<keyword evidence="3" id="KW-1185">Reference proteome</keyword>
<dbReference type="EMBL" id="AZAC01000010">
    <property type="protein sequence ID" value="KIX14604.1"/>
    <property type="molecule type" value="Genomic_DNA"/>
</dbReference>
<evidence type="ECO:0000313" key="2">
    <source>
        <dbReference type="EMBL" id="KIX14604.1"/>
    </source>
</evidence>
<reference evidence="2 3" key="1">
    <citation type="submission" date="2013-11" db="EMBL/GenBank/DDBJ databases">
        <title>Metagenomic analysis of a methanogenic consortium involved in long chain n-alkane degradation.</title>
        <authorList>
            <person name="Davidova I.A."/>
            <person name="Callaghan A.V."/>
            <person name="Wawrik B."/>
            <person name="Pruitt S."/>
            <person name="Marks C."/>
            <person name="Duncan K.E."/>
            <person name="Suflita J.M."/>
        </authorList>
    </citation>
    <scope>NUCLEOTIDE SEQUENCE [LARGE SCALE GENOMIC DNA]</scope>
    <source>
        <strain evidence="2 3">SPR</strain>
    </source>
</reference>
<dbReference type="AlphaFoldDB" id="A0A0D2J8V5"/>
<accession>A0A0D2J8V5</accession>
<dbReference type="InParanoid" id="A0A0D2J8V5"/>
<gene>
    <name evidence="2" type="ORF">X474_07510</name>
</gene>
<protein>
    <submittedName>
        <fullName evidence="2">Uncharacterized protein</fullName>
    </submittedName>
</protein>
<keyword evidence="1" id="KW-0472">Membrane</keyword>
<feature type="transmembrane region" description="Helical" evidence="1">
    <location>
        <begin position="20"/>
        <end position="39"/>
    </location>
</feature>
<evidence type="ECO:0000256" key="1">
    <source>
        <dbReference type="SAM" id="Phobius"/>
    </source>
</evidence>
<keyword evidence="1" id="KW-1133">Transmembrane helix</keyword>
<dbReference type="STRING" id="1429043.X474_07510"/>
<name>A0A0D2J8V5_9BACT</name>
<proteinExistence type="predicted"/>
<organism evidence="2 3">
    <name type="scientific">Dethiosulfatarculus sandiegensis</name>
    <dbReference type="NCBI Taxonomy" id="1429043"/>
    <lineage>
        <taxon>Bacteria</taxon>
        <taxon>Pseudomonadati</taxon>
        <taxon>Thermodesulfobacteriota</taxon>
        <taxon>Desulfarculia</taxon>
        <taxon>Desulfarculales</taxon>
        <taxon>Desulfarculaceae</taxon>
        <taxon>Dethiosulfatarculus</taxon>
    </lineage>
</organism>
<evidence type="ECO:0000313" key="3">
    <source>
        <dbReference type="Proteomes" id="UP000032233"/>
    </source>
</evidence>
<keyword evidence="1" id="KW-0812">Transmembrane</keyword>